<feature type="transmembrane region" description="Helical" evidence="6">
    <location>
        <begin position="17"/>
        <end position="36"/>
    </location>
</feature>
<dbReference type="InterPro" id="IPR004680">
    <property type="entry name" value="Cit_transptr-like_dom"/>
</dbReference>
<evidence type="ECO:0000313" key="8">
    <source>
        <dbReference type="EMBL" id="SOB58383.1"/>
    </source>
</evidence>
<feature type="transmembrane region" description="Helical" evidence="6">
    <location>
        <begin position="349"/>
        <end position="369"/>
    </location>
</feature>
<dbReference type="KEGG" id="pprf:DPRO_1489"/>
<dbReference type="PANTHER" id="PTHR10283:SF82">
    <property type="entry name" value="SOLUTE CARRIER FAMILY 13 MEMBER 2"/>
    <property type="match status" value="1"/>
</dbReference>
<evidence type="ECO:0000256" key="4">
    <source>
        <dbReference type="ARBA" id="ARBA00022989"/>
    </source>
</evidence>
<feature type="transmembrane region" description="Helical" evidence="6">
    <location>
        <begin position="147"/>
        <end position="171"/>
    </location>
</feature>
<keyword evidence="2" id="KW-0813">Transport</keyword>
<accession>A0A2C8F7G8</accession>
<name>A0A2C8F7G8_9BACT</name>
<protein>
    <submittedName>
        <fullName evidence="8">Sodium:sulfate symporter</fullName>
    </submittedName>
</protein>
<comment type="subcellular location">
    <subcellularLocation>
        <location evidence="1">Membrane</location>
        <topology evidence="1">Multi-pass membrane protein</topology>
    </subcellularLocation>
</comment>
<dbReference type="Proteomes" id="UP000219215">
    <property type="component" value="Chromosome DPRO"/>
</dbReference>
<dbReference type="OrthoDB" id="9766267at2"/>
<feature type="domain" description="Citrate transporter-like" evidence="7">
    <location>
        <begin position="12"/>
        <end position="218"/>
    </location>
</feature>
<dbReference type="EMBL" id="LT907975">
    <property type="protein sequence ID" value="SOB58383.1"/>
    <property type="molecule type" value="Genomic_DNA"/>
</dbReference>
<evidence type="ECO:0000256" key="3">
    <source>
        <dbReference type="ARBA" id="ARBA00022692"/>
    </source>
</evidence>
<dbReference type="Pfam" id="PF03600">
    <property type="entry name" value="CitMHS"/>
    <property type="match status" value="1"/>
</dbReference>
<proteinExistence type="predicted"/>
<feature type="transmembrane region" description="Helical" evidence="6">
    <location>
        <begin position="104"/>
        <end position="127"/>
    </location>
</feature>
<organism evidence="8 9">
    <name type="scientific">Pseudodesulfovibrio profundus</name>
    <dbReference type="NCBI Taxonomy" id="57320"/>
    <lineage>
        <taxon>Bacteria</taxon>
        <taxon>Pseudomonadati</taxon>
        <taxon>Thermodesulfobacteriota</taxon>
        <taxon>Desulfovibrionia</taxon>
        <taxon>Desulfovibrionales</taxon>
        <taxon>Desulfovibrionaceae</taxon>
    </lineage>
</organism>
<feature type="transmembrane region" description="Helical" evidence="6">
    <location>
        <begin position="197"/>
        <end position="216"/>
    </location>
</feature>
<feature type="transmembrane region" description="Helical" evidence="6">
    <location>
        <begin position="309"/>
        <end position="342"/>
    </location>
</feature>
<evidence type="ECO:0000256" key="2">
    <source>
        <dbReference type="ARBA" id="ARBA00022448"/>
    </source>
</evidence>
<evidence type="ECO:0000259" key="7">
    <source>
        <dbReference type="Pfam" id="PF03600"/>
    </source>
</evidence>
<feature type="transmembrane region" description="Helical" evidence="6">
    <location>
        <begin position="270"/>
        <end position="289"/>
    </location>
</feature>
<gene>
    <name evidence="8" type="ORF">DPRO_1489</name>
</gene>
<keyword evidence="5 6" id="KW-0472">Membrane</keyword>
<feature type="transmembrane region" description="Helical" evidence="6">
    <location>
        <begin position="56"/>
        <end position="83"/>
    </location>
</feature>
<keyword evidence="3 6" id="KW-0812">Transmembrane</keyword>
<dbReference type="GO" id="GO:0022857">
    <property type="term" value="F:transmembrane transporter activity"/>
    <property type="evidence" value="ECO:0007669"/>
    <property type="project" value="TreeGrafter"/>
</dbReference>
<sequence length="415" mass="44888">MDAFGDMSTYVWHRLPLILLFGGGYLVYQLMAATRLTSSFVTWVLHKSRGGSGRLVFYIICATAMLSSFIPNTIAVLTLLPVLQKLDREYSKQGVSGMTTPLMCAAIYGAAIGGMGSMIGSPANAILFGALDVFEVPGRDSVTFFNWFLWSIPLSVLFVIAAWAVVALLGLPASVRGVDIELACLAGECRTTKRQRYGASLFWLYMGFWIGEAFLREASTEFAAVSPVVCLIFTAVFLYLAFVRSAPDDGHAAGPLLKVRDMLNGIPRRGLMFILVLAALFAIVHWLGLDEKAMVLVGRMLQGDMPELLLFFLTILSVVFLTEILSNTAVVAAFFAIAFYAATGHGMDPLYIMIGVSVASTCAFMTPIATPTNALAFGEMRGASLRVMVGLGFVLNLVGACLLTLWLSAILPIVY</sequence>
<evidence type="ECO:0000256" key="6">
    <source>
        <dbReference type="SAM" id="Phobius"/>
    </source>
</evidence>
<evidence type="ECO:0000256" key="1">
    <source>
        <dbReference type="ARBA" id="ARBA00004141"/>
    </source>
</evidence>
<feature type="transmembrane region" description="Helical" evidence="6">
    <location>
        <begin position="389"/>
        <end position="414"/>
    </location>
</feature>
<keyword evidence="4 6" id="KW-1133">Transmembrane helix</keyword>
<reference evidence="9" key="1">
    <citation type="submission" date="2017-09" db="EMBL/GenBank/DDBJ databases">
        <authorList>
            <person name="Regsiter A."/>
            <person name="William W."/>
        </authorList>
    </citation>
    <scope>NUCLEOTIDE SEQUENCE [LARGE SCALE GENOMIC DNA]</scope>
    <source>
        <strain evidence="9">500-1</strain>
    </source>
</reference>
<dbReference type="GO" id="GO:0005886">
    <property type="term" value="C:plasma membrane"/>
    <property type="evidence" value="ECO:0007669"/>
    <property type="project" value="TreeGrafter"/>
</dbReference>
<dbReference type="AlphaFoldDB" id="A0A2C8F7G8"/>
<feature type="transmembrane region" description="Helical" evidence="6">
    <location>
        <begin position="222"/>
        <end position="242"/>
    </location>
</feature>
<evidence type="ECO:0000313" key="9">
    <source>
        <dbReference type="Proteomes" id="UP000219215"/>
    </source>
</evidence>
<dbReference type="PANTHER" id="PTHR10283">
    <property type="entry name" value="SOLUTE CARRIER FAMILY 13 MEMBER"/>
    <property type="match status" value="1"/>
</dbReference>
<evidence type="ECO:0000256" key="5">
    <source>
        <dbReference type="ARBA" id="ARBA00023136"/>
    </source>
</evidence>
<keyword evidence="9" id="KW-1185">Reference proteome</keyword>